<comment type="caution">
    <text evidence="1">The sequence shown here is derived from an EMBL/GenBank/DDBJ whole genome shotgun (WGS) entry which is preliminary data.</text>
</comment>
<dbReference type="AlphaFoldDB" id="A0AAV6QVI4"/>
<proteinExistence type="predicted"/>
<accession>A0AAV6QVI4</accession>
<dbReference type="Proteomes" id="UP000693946">
    <property type="component" value="Linkage Group LG3"/>
</dbReference>
<evidence type="ECO:0008006" key="3">
    <source>
        <dbReference type="Google" id="ProtNLM"/>
    </source>
</evidence>
<organism evidence="1 2">
    <name type="scientific">Solea senegalensis</name>
    <name type="common">Senegalese sole</name>
    <dbReference type="NCBI Taxonomy" id="28829"/>
    <lineage>
        <taxon>Eukaryota</taxon>
        <taxon>Metazoa</taxon>
        <taxon>Chordata</taxon>
        <taxon>Craniata</taxon>
        <taxon>Vertebrata</taxon>
        <taxon>Euteleostomi</taxon>
        <taxon>Actinopterygii</taxon>
        <taxon>Neopterygii</taxon>
        <taxon>Teleostei</taxon>
        <taxon>Neoteleostei</taxon>
        <taxon>Acanthomorphata</taxon>
        <taxon>Carangaria</taxon>
        <taxon>Pleuronectiformes</taxon>
        <taxon>Pleuronectoidei</taxon>
        <taxon>Soleidae</taxon>
        <taxon>Solea</taxon>
    </lineage>
</organism>
<protein>
    <recommendedName>
        <fullName evidence="3">Secreted protein</fullName>
    </recommendedName>
</protein>
<dbReference type="EMBL" id="JAGKHQ010000015">
    <property type="protein sequence ID" value="KAG7496938.1"/>
    <property type="molecule type" value="Genomic_DNA"/>
</dbReference>
<evidence type="ECO:0000313" key="1">
    <source>
        <dbReference type="EMBL" id="KAG7496938.1"/>
    </source>
</evidence>
<gene>
    <name evidence="1" type="ORF">JOB18_028134</name>
</gene>
<name>A0AAV6QVI4_SOLSE</name>
<keyword evidence="2" id="KW-1185">Reference proteome</keyword>
<evidence type="ECO:0000313" key="2">
    <source>
        <dbReference type="Proteomes" id="UP000693946"/>
    </source>
</evidence>
<reference evidence="1 2" key="1">
    <citation type="journal article" date="2021" name="Sci. Rep.">
        <title>Chromosome anchoring in Senegalese sole (Solea senegalensis) reveals sex-associated markers and genome rearrangements in flatfish.</title>
        <authorList>
            <person name="Guerrero-Cozar I."/>
            <person name="Gomez-Garrido J."/>
            <person name="Berbel C."/>
            <person name="Martinez-Blanch J.F."/>
            <person name="Alioto T."/>
            <person name="Claros M.G."/>
            <person name="Gagnaire P.A."/>
            <person name="Manchado M."/>
        </authorList>
    </citation>
    <scope>NUCLEOTIDE SEQUENCE [LARGE SCALE GENOMIC DNA]</scope>
    <source>
        <strain evidence="1">Sse05_10M</strain>
    </source>
</reference>
<sequence length="93" mass="10431">MSAVKQDFVVLFCGIIRCCAINTKPQTDFMIVFANETLRLTCVCFRPPTLSPVTITFPHILALCSTHSRSDTSLCVHLKDLDQRECKGARLSR</sequence>